<dbReference type="PROSITE" id="PS50176">
    <property type="entry name" value="ARM_REPEAT"/>
    <property type="match status" value="3"/>
</dbReference>
<dbReference type="Proteomes" id="UP000747110">
    <property type="component" value="Unassembled WGS sequence"/>
</dbReference>
<keyword evidence="7" id="KW-1185">Reference proteome</keyword>
<evidence type="ECO:0000256" key="4">
    <source>
        <dbReference type="PROSITE-ProRule" id="PRU00259"/>
    </source>
</evidence>
<dbReference type="OrthoDB" id="530432at2759"/>
<comment type="similarity">
    <text evidence="1">Belongs to the importin alpha family.</text>
</comment>
<evidence type="ECO:0008006" key="8">
    <source>
        <dbReference type="Google" id="ProtNLM"/>
    </source>
</evidence>
<dbReference type="InterPro" id="IPR011989">
    <property type="entry name" value="ARM-like"/>
</dbReference>
<dbReference type="AlphaFoldDB" id="A0A8J4CRE9"/>
<dbReference type="PANTHER" id="PTHR23316">
    <property type="entry name" value="IMPORTIN ALPHA"/>
    <property type="match status" value="1"/>
</dbReference>
<evidence type="ECO:0000256" key="2">
    <source>
        <dbReference type="ARBA" id="ARBA00022448"/>
    </source>
</evidence>
<dbReference type="EMBL" id="BNCP01000034">
    <property type="protein sequence ID" value="GIL86035.1"/>
    <property type="molecule type" value="Genomic_DNA"/>
</dbReference>
<feature type="region of interest" description="Disordered" evidence="5">
    <location>
        <begin position="1"/>
        <end position="23"/>
    </location>
</feature>
<evidence type="ECO:0000256" key="5">
    <source>
        <dbReference type="SAM" id="MobiDB-lite"/>
    </source>
</evidence>
<dbReference type="SMART" id="SM00185">
    <property type="entry name" value="ARM"/>
    <property type="match status" value="6"/>
</dbReference>
<evidence type="ECO:0000256" key="1">
    <source>
        <dbReference type="ARBA" id="ARBA00010394"/>
    </source>
</evidence>
<gene>
    <name evidence="6" type="ORF">Vretifemale_14309</name>
</gene>
<comment type="caution">
    <text evidence="6">The sequence shown here is derived from an EMBL/GenBank/DDBJ whole genome shotgun (WGS) entry which is preliminary data.</text>
</comment>
<feature type="repeat" description="ARM" evidence="4">
    <location>
        <begin position="103"/>
        <end position="146"/>
    </location>
</feature>
<dbReference type="GO" id="GO:0015031">
    <property type="term" value="P:protein transport"/>
    <property type="evidence" value="ECO:0007669"/>
    <property type="project" value="UniProtKB-KW"/>
</dbReference>
<evidence type="ECO:0000313" key="6">
    <source>
        <dbReference type="EMBL" id="GIL86035.1"/>
    </source>
</evidence>
<dbReference type="InterPro" id="IPR000225">
    <property type="entry name" value="Armadillo"/>
</dbReference>
<accession>A0A8J4CRE9</accession>
<name>A0A8J4CRE9_9CHLO</name>
<evidence type="ECO:0000313" key="7">
    <source>
        <dbReference type="Proteomes" id="UP000747110"/>
    </source>
</evidence>
<dbReference type="InterPro" id="IPR016024">
    <property type="entry name" value="ARM-type_fold"/>
</dbReference>
<sequence length="539" mass="56286">MAAPNPTCPSFKKWRGVSNRTNQRLQDDVKPPVFAPKFNIYVPPDLQDLLQTRPRKFTPDELIEAVAAITASDKKQWLPATIAIRKALSKADTPPIQHVVDLGALPRLVFMMSLSDSPELQFEAAWAVCNVASGNSTQCAAVVEAGALPPALQLLSSEAINLREQAAWLLGNIAGDGAALRDKCLEAGMLPVLLAATDKETEVKPLRQFAWLVLNVTRFKPRRRETLLEVLPTLARIASSTKDDETLADSLSALAHVADDCISEVVNGAQAAVERAGQLINDPATPKGVVLPAAKVLSALCAGDEAATQMVIDTGVLANGYRRVLEDSEAPALLREVCFAISNIAAGTQDQAITVLDAGLPPLLVRVLKRCGGSDAVHREATWVLSNLATKGLPSLASAVREAGAAAPLSEYLSSHAAKSQRADVAANVAAAEALLAMAQAGSLRAGDAEDCDACGGDGDNADGGDGDGSGGAAADAAAATAAAAAVNPAVADYASNGVYDTLQRTVDRGLLSGKALMYVKRLLQDFPPPDESRRSEGS</sequence>
<feature type="repeat" description="ARM" evidence="4">
    <location>
        <begin position="359"/>
        <end position="389"/>
    </location>
</feature>
<dbReference type="Gene3D" id="1.25.10.10">
    <property type="entry name" value="Leucine-rich Repeat Variant"/>
    <property type="match status" value="1"/>
</dbReference>
<protein>
    <recommendedName>
        <fullName evidence="8">Importin subunit alpha</fullName>
    </recommendedName>
</protein>
<proteinExistence type="inferred from homology"/>
<feature type="repeat" description="ARM" evidence="4">
    <location>
        <begin position="146"/>
        <end position="174"/>
    </location>
</feature>
<dbReference type="SUPFAM" id="SSF48371">
    <property type="entry name" value="ARM repeat"/>
    <property type="match status" value="1"/>
</dbReference>
<reference evidence="6" key="1">
    <citation type="journal article" date="2021" name="Proc. Natl. Acad. Sci. U.S.A.">
        <title>Three genomes in the algal genus Volvox reveal the fate of a haploid sex-determining region after a transition to homothallism.</title>
        <authorList>
            <person name="Yamamoto K."/>
            <person name="Hamaji T."/>
            <person name="Kawai-Toyooka H."/>
            <person name="Matsuzaki R."/>
            <person name="Takahashi F."/>
            <person name="Nishimura Y."/>
            <person name="Kawachi M."/>
            <person name="Noguchi H."/>
            <person name="Minakuchi Y."/>
            <person name="Umen J.G."/>
            <person name="Toyoda A."/>
            <person name="Nozaki H."/>
        </authorList>
    </citation>
    <scope>NUCLEOTIDE SEQUENCE</scope>
    <source>
        <strain evidence="6">NIES-3786</strain>
    </source>
</reference>
<organism evidence="6 7">
    <name type="scientific">Volvox reticuliferus</name>
    <dbReference type="NCBI Taxonomy" id="1737510"/>
    <lineage>
        <taxon>Eukaryota</taxon>
        <taxon>Viridiplantae</taxon>
        <taxon>Chlorophyta</taxon>
        <taxon>core chlorophytes</taxon>
        <taxon>Chlorophyceae</taxon>
        <taxon>CS clade</taxon>
        <taxon>Chlamydomonadales</taxon>
        <taxon>Volvocaceae</taxon>
        <taxon>Volvox</taxon>
    </lineage>
</organism>
<keyword evidence="2" id="KW-0813">Transport</keyword>
<dbReference type="Pfam" id="PF00514">
    <property type="entry name" value="Arm"/>
    <property type="match status" value="3"/>
</dbReference>
<evidence type="ECO:0000256" key="3">
    <source>
        <dbReference type="ARBA" id="ARBA00022927"/>
    </source>
</evidence>
<keyword evidence="3" id="KW-0653">Protein transport</keyword>